<dbReference type="InterPro" id="IPR014962">
    <property type="entry name" value="YolD"/>
</dbReference>
<proteinExistence type="predicted"/>
<evidence type="ECO:0008006" key="3">
    <source>
        <dbReference type="Google" id="ProtNLM"/>
    </source>
</evidence>
<name>A0AAP5H564_PAEAM</name>
<protein>
    <recommendedName>
        <fullName evidence="3">YolD-like family protein</fullName>
    </recommendedName>
</protein>
<evidence type="ECO:0000313" key="1">
    <source>
        <dbReference type="EMBL" id="MDR6726072.1"/>
    </source>
</evidence>
<comment type="caution">
    <text evidence="1">The sequence shown here is derived from an EMBL/GenBank/DDBJ whole genome shotgun (WGS) entry which is preliminary data.</text>
</comment>
<organism evidence="1 2">
    <name type="scientific">Paenibacillus amylolyticus</name>
    <dbReference type="NCBI Taxonomy" id="1451"/>
    <lineage>
        <taxon>Bacteria</taxon>
        <taxon>Bacillati</taxon>
        <taxon>Bacillota</taxon>
        <taxon>Bacilli</taxon>
        <taxon>Bacillales</taxon>
        <taxon>Paenibacillaceae</taxon>
        <taxon>Paenibacillus</taxon>
    </lineage>
</organism>
<evidence type="ECO:0000313" key="2">
    <source>
        <dbReference type="Proteomes" id="UP001254832"/>
    </source>
</evidence>
<gene>
    <name evidence="1" type="ORF">J2W91_004578</name>
</gene>
<reference evidence="1" key="1">
    <citation type="submission" date="2023-07" db="EMBL/GenBank/DDBJ databases">
        <title>Sorghum-associated microbial communities from plants grown in Nebraska, USA.</title>
        <authorList>
            <person name="Schachtman D."/>
        </authorList>
    </citation>
    <scope>NUCLEOTIDE SEQUENCE</scope>
    <source>
        <strain evidence="1">BE80</strain>
    </source>
</reference>
<dbReference type="Proteomes" id="UP001254832">
    <property type="component" value="Unassembled WGS sequence"/>
</dbReference>
<dbReference type="RefSeq" id="WP_310143923.1">
    <property type="nucleotide sequence ID" value="NZ_JAVDTR010000015.1"/>
</dbReference>
<dbReference type="AlphaFoldDB" id="A0AAP5H564"/>
<dbReference type="EMBL" id="JAVDTR010000015">
    <property type="protein sequence ID" value="MDR6726072.1"/>
    <property type="molecule type" value="Genomic_DNA"/>
</dbReference>
<sequence length="110" mass="13011">MSKKLNNNGIYESSRMILPEHREAYNQHMSKVDVKVKPQIDEQEWQLIGAALSESLHTHVNVTLTLYDPYQFKELTGRISVINTFRKEIKFHFADDWDWIPFDKIMSART</sequence>
<dbReference type="Pfam" id="PF08863">
    <property type="entry name" value="YolD"/>
    <property type="match status" value="1"/>
</dbReference>
<accession>A0AAP5H564</accession>